<organism evidence="1 2">
    <name type="scientific">Azohydromonas caseinilytica</name>
    <dbReference type="NCBI Taxonomy" id="2728836"/>
    <lineage>
        <taxon>Bacteria</taxon>
        <taxon>Pseudomonadati</taxon>
        <taxon>Pseudomonadota</taxon>
        <taxon>Betaproteobacteria</taxon>
        <taxon>Burkholderiales</taxon>
        <taxon>Sphaerotilaceae</taxon>
        <taxon>Azohydromonas</taxon>
    </lineage>
</organism>
<dbReference type="EMBL" id="JABBFW010000001">
    <property type="protein sequence ID" value="NML13633.1"/>
    <property type="molecule type" value="Genomic_DNA"/>
</dbReference>
<evidence type="ECO:0000313" key="2">
    <source>
        <dbReference type="Proteomes" id="UP000574067"/>
    </source>
</evidence>
<reference evidence="1 2" key="1">
    <citation type="submission" date="2020-04" db="EMBL/GenBank/DDBJ databases">
        <title>Azohydromonas sp. isolated from soil.</title>
        <authorList>
            <person name="Dahal R.H."/>
        </authorList>
    </citation>
    <scope>NUCLEOTIDE SEQUENCE [LARGE SCALE GENOMIC DNA]</scope>
    <source>
        <strain evidence="1 2">G-1-1-14</strain>
    </source>
</reference>
<evidence type="ECO:0000313" key="1">
    <source>
        <dbReference type="EMBL" id="NML13633.1"/>
    </source>
</evidence>
<dbReference type="Pfam" id="PF11142">
    <property type="entry name" value="DUF2917"/>
    <property type="match status" value="1"/>
</dbReference>
<dbReference type="Proteomes" id="UP000574067">
    <property type="component" value="Unassembled WGS sequence"/>
</dbReference>
<dbReference type="AlphaFoldDB" id="A0A848F5I5"/>
<comment type="caution">
    <text evidence="1">The sequence shown here is derived from an EMBL/GenBank/DDBJ whole genome shotgun (WGS) entry which is preliminary data.</text>
</comment>
<sequence>MPETQWSSAAAAPVWTLARRQARHLGAARQTRWLRVLEGELWLTRTATDAAASEDLWLRAGDRLALAPGAEFVAEGWRDSRFELLLAAPAARPRAAAGLLRRLRAALRPQGLPVGLAG</sequence>
<dbReference type="InterPro" id="IPR021317">
    <property type="entry name" value="DUF2917"/>
</dbReference>
<keyword evidence="2" id="KW-1185">Reference proteome</keyword>
<dbReference type="SUPFAM" id="SSF51182">
    <property type="entry name" value="RmlC-like cupins"/>
    <property type="match status" value="1"/>
</dbReference>
<dbReference type="InterPro" id="IPR011051">
    <property type="entry name" value="RmlC_Cupin_sf"/>
</dbReference>
<accession>A0A848F5I5</accession>
<name>A0A848F5I5_9BURK</name>
<proteinExistence type="predicted"/>
<gene>
    <name evidence="1" type="ORF">HHL10_01380</name>
</gene>
<protein>
    <submittedName>
        <fullName evidence="1">DUF2917 domain-containing protein</fullName>
    </submittedName>
</protein>